<keyword evidence="2" id="KW-1185">Reference proteome</keyword>
<sequence length="113" mass="12631">MPIAVTAVLSPSQLPTFPGVFDTRSQRKYFPVLHDLSAALRPSAAPQPVSEEAICRNTELLPPSTLLDLQKALTTWQRLCAYRLLVAKQIMGSQRAIVWPGHFLLISRLLYCE</sequence>
<dbReference type="Proteomes" id="UP000006753">
    <property type="component" value="Unassembled WGS sequence"/>
</dbReference>
<dbReference type="AlphaFoldDB" id="K1WZH3"/>
<evidence type="ECO:0000313" key="1">
    <source>
        <dbReference type="EMBL" id="EKD14038.1"/>
    </source>
</evidence>
<accession>K1WZH3</accession>
<dbReference type="EMBL" id="JH921447">
    <property type="protein sequence ID" value="EKD14038.1"/>
    <property type="molecule type" value="Genomic_DNA"/>
</dbReference>
<protein>
    <submittedName>
        <fullName evidence="1">Uncharacterized protein</fullName>
    </submittedName>
</protein>
<gene>
    <name evidence="1" type="ORF">MBM_07715</name>
</gene>
<reference evidence="1 2" key="1">
    <citation type="journal article" date="2012" name="BMC Genomics">
        <title>Sequencing the genome of Marssonina brunnea reveals fungus-poplar co-evolution.</title>
        <authorList>
            <person name="Zhu S."/>
            <person name="Cao Y.-Z."/>
            <person name="Jiang C."/>
            <person name="Tan B.-Y."/>
            <person name="Wang Z."/>
            <person name="Feng S."/>
            <person name="Zhang L."/>
            <person name="Su X.-H."/>
            <person name="Brejova B."/>
            <person name="Vinar T."/>
            <person name="Xu M."/>
            <person name="Wang M.-X."/>
            <person name="Zhang S.-G."/>
            <person name="Huang M.-R."/>
            <person name="Wu R."/>
            <person name="Zhou Y."/>
        </authorList>
    </citation>
    <scope>NUCLEOTIDE SEQUENCE [LARGE SCALE GENOMIC DNA]</scope>
    <source>
        <strain evidence="1 2">MB_m1</strain>
    </source>
</reference>
<dbReference type="HOGENOM" id="CLU_2134045_0_0_1"/>
<dbReference type="KEGG" id="mbe:MBM_07715"/>
<organism evidence="1 2">
    <name type="scientific">Marssonina brunnea f. sp. multigermtubi (strain MB_m1)</name>
    <name type="common">Marssonina leaf spot fungus</name>
    <dbReference type="NCBI Taxonomy" id="1072389"/>
    <lineage>
        <taxon>Eukaryota</taxon>
        <taxon>Fungi</taxon>
        <taxon>Dikarya</taxon>
        <taxon>Ascomycota</taxon>
        <taxon>Pezizomycotina</taxon>
        <taxon>Leotiomycetes</taxon>
        <taxon>Helotiales</taxon>
        <taxon>Drepanopezizaceae</taxon>
        <taxon>Drepanopeziza</taxon>
    </lineage>
</organism>
<name>K1WZH3_MARBU</name>
<proteinExistence type="predicted"/>
<evidence type="ECO:0000313" key="2">
    <source>
        <dbReference type="Proteomes" id="UP000006753"/>
    </source>
</evidence>
<dbReference type="InParanoid" id="K1WZH3"/>